<proteinExistence type="predicted"/>
<keyword evidence="3" id="KW-1185">Reference proteome</keyword>
<gene>
    <name evidence="2" type="ORF">CJ229_003880</name>
</gene>
<dbReference type="Proteomes" id="UP000243626">
    <property type="component" value="Chromosome"/>
</dbReference>
<dbReference type="KEGG" id="nmy:CJ229_003880"/>
<keyword evidence="1" id="KW-0732">Signal</keyword>
<evidence type="ECO:0000256" key="1">
    <source>
        <dbReference type="SAM" id="SignalP"/>
    </source>
</evidence>
<evidence type="ECO:0000313" key="3">
    <source>
        <dbReference type="Proteomes" id="UP000243626"/>
    </source>
</evidence>
<reference evidence="3" key="1">
    <citation type="submission" date="2017-09" db="EMBL/GenBank/DDBJ databases">
        <title>Bacterial strain isolated from the female urinary microbiota.</title>
        <authorList>
            <person name="Thomas-White K."/>
            <person name="Kumar N."/>
            <person name="Forster S."/>
            <person name="Putonti C."/>
            <person name="Lawley T."/>
            <person name="Wolfe A.J."/>
        </authorList>
    </citation>
    <scope>NUCLEOTIDE SEQUENCE [LARGE SCALE GENOMIC DNA]</scope>
    <source>
        <strain evidence="3">UMB0959</strain>
    </source>
</reference>
<sequence>MNKTRFILLNIVVALFLTSCQAVEQAIEDTFRKSPEKLNKEDSEQSLTDTVKGLFLDESNEVITSSDIIKDAEEKYGTEFDVEINRQFDLYLKEENINRYLSEEEIMEIINVFKSNNLLTNRDKRDEIMESLFELVGTREFYVYEGRIMLNSTNLYVYVVDPNNTKHVDLYYYNMSIGSWSIIPEKLKEDVDPVTASIQVSQFNFDSYEKIVDTAIEILKDMGEYDESTTIINDNNIATIQSRFDGNDVSFNTLLKGTREDYHLTFDHKGNLIKKERI</sequence>
<evidence type="ECO:0008006" key="4">
    <source>
        <dbReference type="Google" id="ProtNLM"/>
    </source>
</evidence>
<organism evidence="2 3">
    <name type="scientific">Nosocomiicoccus massiliensis</name>
    <dbReference type="NCBI Taxonomy" id="1232430"/>
    <lineage>
        <taxon>Bacteria</taxon>
        <taxon>Bacillati</taxon>
        <taxon>Bacillota</taxon>
        <taxon>Bacilli</taxon>
        <taxon>Bacillales</taxon>
        <taxon>Staphylococcaceae</taxon>
        <taxon>Nosocomiicoccus</taxon>
    </lineage>
</organism>
<dbReference type="RefSeq" id="WP_102167748.1">
    <property type="nucleotide sequence ID" value="NZ_CP136964.1"/>
</dbReference>
<evidence type="ECO:0000313" key="2">
    <source>
        <dbReference type="EMBL" id="WOS96859.1"/>
    </source>
</evidence>
<feature type="chain" id="PRO_5042182567" description="Lipoprotein" evidence="1">
    <location>
        <begin position="23"/>
        <end position="278"/>
    </location>
</feature>
<name>A0AAF1BNJ3_9STAP</name>
<dbReference type="AlphaFoldDB" id="A0AAF1BNJ3"/>
<feature type="signal peptide" evidence="1">
    <location>
        <begin position="1"/>
        <end position="22"/>
    </location>
</feature>
<protein>
    <recommendedName>
        <fullName evidence="4">Lipoprotein</fullName>
    </recommendedName>
</protein>
<dbReference type="PROSITE" id="PS51257">
    <property type="entry name" value="PROKAR_LIPOPROTEIN"/>
    <property type="match status" value="1"/>
</dbReference>
<dbReference type="EMBL" id="CP136964">
    <property type="protein sequence ID" value="WOS96859.1"/>
    <property type="molecule type" value="Genomic_DNA"/>
</dbReference>
<accession>A0AAF1BNJ3</accession>